<accession>A0ABN1IXY6</accession>
<dbReference type="EMBL" id="BAAAGE010000002">
    <property type="protein sequence ID" value="GAA0723489.1"/>
    <property type="molecule type" value="Genomic_DNA"/>
</dbReference>
<name>A0ABN1IXY6_9FLAO</name>
<sequence>MRFDKRKFTMKIKALLVFVLLIAGYNYGQKPVLSEDFNFKIGEKYKRIKSLSSYYVASGEHMVAIKKGRKDMTIQRFSLKDLKEDVKKRQVIEDKGDFQTVMNLNGKAVAFYTVKDKAFAQRISLTGIIAEKPVLVGSDKDNITNDVGFKSTYGFDAGGRINKFVFKKSFDGTKLLVLFRVKTANDKADKIGISVYDSNLKLLWSRKVRLPYVSKRIENEDFAIDNEGSFYMTASIFNSGAEEKDKLENTYRTEVFKIKENPKDIIKSKIELPGKSIMDAVLGLDKQGKVRVSGFYVNNDNKIEASGLFSASLSNEGTVSSIIKSDIPAGTLEQYALKREERINEGTQDEKDKKDFENLKVNDVVYNEDGSAVILGEQRYVESFTTSSSSGSRTTYKYYYRDVIASKITSDGTVVWFHRLPKYQIGARGKRSMSYLNFKNSGKHYLFHIDDFTNLKRSFDEYPTRYFDGKKEFLYLTSYTIDDATGEVVKEPILTGSDIRNSRLDNLEVYKAATLPNQDMIFEAFDGKKNNLLLKVSVAK</sequence>
<proteinExistence type="predicted"/>
<dbReference type="Proteomes" id="UP001501758">
    <property type="component" value="Unassembled WGS sequence"/>
</dbReference>
<protein>
    <submittedName>
        <fullName evidence="1">Uncharacterized protein</fullName>
    </submittedName>
</protein>
<evidence type="ECO:0000313" key="1">
    <source>
        <dbReference type="EMBL" id="GAA0723489.1"/>
    </source>
</evidence>
<evidence type="ECO:0000313" key="2">
    <source>
        <dbReference type="Proteomes" id="UP001501758"/>
    </source>
</evidence>
<reference evidence="1 2" key="1">
    <citation type="journal article" date="2019" name="Int. J. Syst. Evol. Microbiol.">
        <title>The Global Catalogue of Microorganisms (GCM) 10K type strain sequencing project: providing services to taxonomists for standard genome sequencing and annotation.</title>
        <authorList>
            <consortium name="The Broad Institute Genomics Platform"/>
            <consortium name="The Broad Institute Genome Sequencing Center for Infectious Disease"/>
            <person name="Wu L."/>
            <person name="Ma J."/>
        </authorList>
    </citation>
    <scope>NUCLEOTIDE SEQUENCE [LARGE SCALE GENOMIC DNA]</scope>
    <source>
        <strain evidence="1 2">JCM 15974</strain>
    </source>
</reference>
<keyword evidence="2" id="KW-1185">Reference proteome</keyword>
<comment type="caution">
    <text evidence="1">The sequence shown here is derived from an EMBL/GenBank/DDBJ whole genome shotgun (WGS) entry which is preliminary data.</text>
</comment>
<organism evidence="1 2">
    <name type="scientific">Aquimarina litoralis</name>
    <dbReference type="NCBI Taxonomy" id="584605"/>
    <lineage>
        <taxon>Bacteria</taxon>
        <taxon>Pseudomonadati</taxon>
        <taxon>Bacteroidota</taxon>
        <taxon>Flavobacteriia</taxon>
        <taxon>Flavobacteriales</taxon>
        <taxon>Flavobacteriaceae</taxon>
        <taxon>Aquimarina</taxon>
    </lineage>
</organism>
<gene>
    <name evidence="1" type="ORF">GCM10009430_27000</name>
</gene>